<dbReference type="SUPFAM" id="SSF55874">
    <property type="entry name" value="ATPase domain of HSP90 chaperone/DNA topoisomerase II/histidine kinase"/>
    <property type="match status" value="1"/>
</dbReference>
<dbReference type="PROSITE" id="PS50885">
    <property type="entry name" value="HAMP"/>
    <property type="match status" value="1"/>
</dbReference>
<dbReference type="PANTHER" id="PTHR45436:SF14">
    <property type="entry name" value="SENSOR PROTEIN QSEC"/>
    <property type="match status" value="1"/>
</dbReference>
<dbReference type="CDD" id="cd00075">
    <property type="entry name" value="HATPase"/>
    <property type="match status" value="1"/>
</dbReference>
<dbReference type="GO" id="GO:0005524">
    <property type="term" value="F:ATP binding"/>
    <property type="evidence" value="ECO:0007669"/>
    <property type="project" value="UniProtKB-KW"/>
</dbReference>
<evidence type="ECO:0000259" key="14">
    <source>
        <dbReference type="PROSITE" id="PS50885"/>
    </source>
</evidence>
<evidence type="ECO:0000256" key="2">
    <source>
        <dbReference type="ARBA" id="ARBA00004141"/>
    </source>
</evidence>
<gene>
    <name evidence="15" type="ORF">CFBP6624_24675</name>
</gene>
<organism evidence="15 16">
    <name type="scientific">Agrobacterium tumefaciens</name>
    <dbReference type="NCBI Taxonomy" id="358"/>
    <lineage>
        <taxon>Bacteria</taxon>
        <taxon>Pseudomonadati</taxon>
        <taxon>Pseudomonadota</taxon>
        <taxon>Alphaproteobacteria</taxon>
        <taxon>Hyphomicrobiales</taxon>
        <taxon>Rhizobiaceae</taxon>
        <taxon>Rhizobium/Agrobacterium group</taxon>
        <taxon>Agrobacterium</taxon>
        <taxon>Agrobacterium tumefaciens complex</taxon>
    </lineage>
</organism>
<dbReference type="GO" id="GO:0000155">
    <property type="term" value="F:phosphorelay sensor kinase activity"/>
    <property type="evidence" value="ECO:0007669"/>
    <property type="project" value="InterPro"/>
</dbReference>
<keyword evidence="9" id="KW-0067">ATP-binding</keyword>
<dbReference type="Pfam" id="PF02518">
    <property type="entry name" value="HATPase_c"/>
    <property type="match status" value="1"/>
</dbReference>
<dbReference type="Gene3D" id="6.10.340.10">
    <property type="match status" value="1"/>
</dbReference>
<evidence type="ECO:0000256" key="7">
    <source>
        <dbReference type="ARBA" id="ARBA00022741"/>
    </source>
</evidence>
<dbReference type="Gene3D" id="1.10.287.130">
    <property type="match status" value="1"/>
</dbReference>
<dbReference type="InterPro" id="IPR005467">
    <property type="entry name" value="His_kinase_dom"/>
</dbReference>
<evidence type="ECO:0000259" key="13">
    <source>
        <dbReference type="PROSITE" id="PS50109"/>
    </source>
</evidence>
<evidence type="ECO:0000256" key="4">
    <source>
        <dbReference type="ARBA" id="ARBA00022553"/>
    </source>
</evidence>
<evidence type="ECO:0000313" key="15">
    <source>
        <dbReference type="EMBL" id="QCM03427.1"/>
    </source>
</evidence>
<evidence type="ECO:0000256" key="1">
    <source>
        <dbReference type="ARBA" id="ARBA00000085"/>
    </source>
</evidence>
<dbReference type="CDD" id="cd00082">
    <property type="entry name" value="HisKA"/>
    <property type="match status" value="1"/>
</dbReference>
<dbReference type="EC" id="2.7.13.3" evidence="3"/>
<dbReference type="InterPro" id="IPR013727">
    <property type="entry name" value="2CSK_N"/>
</dbReference>
<keyword evidence="10 12" id="KW-1133">Transmembrane helix</keyword>
<keyword evidence="6 12" id="KW-0812">Transmembrane</keyword>
<evidence type="ECO:0000256" key="10">
    <source>
        <dbReference type="ARBA" id="ARBA00022989"/>
    </source>
</evidence>
<evidence type="ECO:0000256" key="11">
    <source>
        <dbReference type="ARBA" id="ARBA00023012"/>
    </source>
</evidence>
<dbReference type="SMART" id="SM00387">
    <property type="entry name" value="HATPase_c"/>
    <property type="match status" value="1"/>
</dbReference>
<dbReference type="InterPro" id="IPR036890">
    <property type="entry name" value="HATPase_C_sf"/>
</dbReference>
<dbReference type="InterPro" id="IPR050428">
    <property type="entry name" value="TCS_sensor_his_kinase"/>
</dbReference>
<name>A0AAE6BSH8_AGRTU</name>
<keyword evidence="7" id="KW-0547">Nucleotide-binding</keyword>
<evidence type="ECO:0000256" key="12">
    <source>
        <dbReference type="SAM" id="Phobius"/>
    </source>
</evidence>
<dbReference type="RefSeq" id="WP_072492879.1">
    <property type="nucleotide sequence ID" value="NZ_CP039909.1"/>
</dbReference>
<dbReference type="PANTHER" id="PTHR45436">
    <property type="entry name" value="SENSOR HISTIDINE KINASE YKOH"/>
    <property type="match status" value="1"/>
</dbReference>
<dbReference type="Gene3D" id="3.30.565.10">
    <property type="entry name" value="Histidine kinase-like ATPase, C-terminal domain"/>
    <property type="match status" value="1"/>
</dbReference>
<evidence type="ECO:0000313" key="16">
    <source>
        <dbReference type="Proteomes" id="UP000298646"/>
    </source>
</evidence>
<sequence>MINHRTITRSQVLGMTGTLIALWLMAIGLSTQVMRHEFDERFDSALQETANRLLEISVSDVDLRLAPGNEQVSDSDTSQGRDYLIYQIRRPNGEIIMRSKDAPDELFSAPLLAGFQETAAYRIYTKASSKDKLIVQVADSFGDRREAVGESVVAMLIPLLAFILASGLAIWTMVKRVLNPIEELQRAICNKNEGNLTPVEIGRVSRELMPIARSVNLLLERLQTAFDAERDFTAHCAHELRTPIAGALAQTQCLVSDLPEGAWKQRAVTVENSLRKLGRLIEKLLQLARASSQTKITSVAVDVGPVLDMLVTDFQRDTGTRGRLQYRRPKSAPMVHDIDVDAFGIVTRNLIENAIIHGEPNTPVNISVAGDGSIHIVNECAVLANLTLLEMKKRFTRGNNKASGSGLGLAISDQLVKQMGGTLDLYSPVPGRDTGFEAVLSFQPLQPSEESRNCSHS</sequence>
<feature type="domain" description="Histidine kinase" evidence="13">
    <location>
        <begin position="235"/>
        <end position="444"/>
    </location>
</feature>
<dbReference type="InterPro" id="IPR003661">
    <property type="entry name" value="HisK_dim/P_dom"/>
</dbReference>
<geneLocation type="plasmid" evidence="16">
    <name>patcfbp6624</name>
</geneLocation>
<protein>
    <recommendedName>
        <fullName evidence="3">histidine kinase</fullName>
        <ecNumber evidence="3">2.7.13.3</ecNumber>
    </recommendedName>
</protein>
<dbReference type="InterPro" id="IPR036097">
    <property type="entry name" value="HisK_dim/P_sf"/>
</dbReference>
<proteinExistence type="predicted"/>
<keyword evidence="5" id="KW-0808">Transferase</keyword>
<dbReference type="SUPFAM" id="SSF47384">
    <property type="entry name" value="Homodimeric domain of signal transducing histidine kinase"/>
    <property type="match status" value="1"/>
</dbReference>
<dbReference type="InterPro" id="IPR003594">
    <property type="entry name" value="HATPase_dom"/>
</dbReference>
<dbReference type="InterPro" id="IPR003660">
    <property type="entry name" value="HAMP_dom"/>
</dbReference>
<evidence type="ECO:0000256" key="8">
    <source>
        <dbReference type="ARBA" id="ARBA00022777"/>
    </source>
</evidence>
<keyword evidence="8 15" id="KW-0418">Kinase</keyword>
<reference evidence="15 16" key="1">
    <citation type="submission" date="2019-04" db="EMBL/GenBank/DDBJ databases">
        <title>Complete genome sequence of Agrobacterium tumefaciens CFBP6624.</title>
        <authorList>
            <person name="Haryono M."/>
            <person name="Lin Y.-C."/>
            <person name="Lai E.-M."/>
            <person name="Kuo C.-H."/>
        </authorList>
    </citation>
    <scope>NUCLEOTIDE SEQUENCE [LARGE SCALE GENOMIC DNA]</scope>
    <source>
        <strain evidence="15 16">CFBP6624</strain>
        <plasmid evidence="16">patcfbp6624</plasmid>
    </source>
</reference>
<dbReference type="Proteomes" id="UP000298646">
    <property type="component" value="Plasmid pAtCFBP6624"/>
</dbReference>
<dbReference type="PROSITE" id="PS50109">
    <property type="entry name" value="HIS_KIN"/>
    <property type="match status" value="1"/>
</dbReference>
<comment type="subcellular location">
    <subcellularLocation>
        <location evidence="2">Membrane</location>
        <topology evidence="2">Multi-pass membrane protein</topology>
    </subcellularLocation>
</comment>
<dbReference type="SMART" id="SM00388">
    <property type="entry name" value="HisKA"/>
    <property type="match status" value="1"/>
</dbReference>
<feature type="domain" description="HAMP" evidence="14">
    <location>
        <begin position="175"/>
        <end position="227"/>
    </location>
</feature>
<dbReference type="Pfam" id="PF00512">
    <property type="entry name" value="HisKA"/>
    <property type="match status" value="1"/>
</dbReference>
<evidence type="ECO:0000256" key="3">
    <source>
        <dbReference type="ARBA" id="ARBA00012438"/>
    </source>
</evidence>
<evidence type="ECO:0000256" key="6">
    <source>
        <dbReference type="ARBA" id="ARBA00022692"/>
    </source>
</evidence>
<feature type="transmembrane region" description="Helical" evidence="12">
    <location>
        <begin position="152"/>
        <end position="174"/>
    </location>
</feature>
<keyword evidence="11" id="KW-0902">Two-component regulatory system</keyword>
<dbReference type="AlphaFoldDB" id="A0AAE6BSH8"/>
<keyword evidence="12" id="KW-0472">Membrane</keyword>
<evidence type="ECO:0000256" key="9">
    <source>
        <dbReference type="ARBA" id="ARBA00022840"/>
    </source>
</evidence>
<comment type="catalytic activity">
    <reaction evidence="1">
        <text>ATP + protein L-histidine = ADP + protein N-phospho-L-histidine.</text>
        <dbReference type="EC" id="2.7.13.3"/>
    </reaction>
</comment>
<dbReference type="Pfam" id="PF08521">
    <property type="entry name" value="2CSK_N"/>
    <property type="match status" value="1"/>
</dbReference>
<accession>A0AAE6BSH8</accession>
<dbReference type="GO" id="GO:0005886">
    <property type="term" value="C:plasma membrane"/>
    <property type="evidence" value="ECO:0007669"/>
    <property type="project" value="TreeGrafter"/>
</dbReference>
<keyword evidence="4" id="KW-0597">Phosphoprotein</keyword>
<evidence type="ECO:0000256" key="5">
    <source>
        <dbReference type="ARBA" id="ARBA00022679"/>
    </source>
</evidence>
<keyword evidence="15" id="KW-0614">Plasmid</keyword>
<feature type="transmembrane region" description="Helical" evidence="12">
    <location>
        <begin position="12"/>
        <end position="34"/>
    </location>
</feature>
<dbReference type="EMBL" id="CP039909">
    <property type="protein sequence ID" value="QCM03427.1"/>
    <property type="molecule type" value="Genomic_DNA"/>
</dbReference>